<dbReference type="EMBL" id="MKIM01000033">
    <property type="protein sequence ID" value="OLP42333.1"/>
    <property type="molecule type" value="Genomic_DNA"/>
</dbReference>
<evidence type="ECO:0000313" key="8">
    <source>
        <dbReference type="Proteomes" id="UP000186894"/>
    </source>
</evidence>
<evidence type="ECO:0000313" key="7">
    <source>
        <dbReference type="EMBL" id="OLP42333.1"/>
    </source>
</evidence>
<dbReference type="Proteomes" id="UP000186894">
    <property type="component" value="Unassembled WGS sequence"/>
</dbReference>
<dbReference type="RefSeq" id="WP_075641805.1">
    <property type="nucleotide sequence ID" value="NZ_MKIM01000033.1"/>
</dbReference>
<dbReference type="InterPro" id="IPR013249">
    <property type="entry name" value="RNA_pol_sigma70_r4_t2"/>
</dbReference>
<organism evidence="7 8">
    <name type="scientific">Rhizobium oryziradicis</name>
    <dbReference type="NCBI Taxonomy" id="1867956"/>
    <lineage>
        <taxon>Bacteria</taxon>
        <taxon>Pseudomonadati</taxon>
        <taxon>Pseudomonadota</taxon>
        <taxon>Alphaproteobacteria</taxon>
        <taxon>Hyphomicrobiales</taxon>
        <taxon>Rhizobiaceae</taxon>
        <taxon>Rhizobium/Agrobacterium group</taxon>
        <taxon>Rhizobium</taxon>
    </lineage>
</organism>
<dbReference type="PANTHER" id="PTHR43133:SF25">
    <property type="entry name" value="RNA POLYMERASE SIGMA FACTOR RFAY-RELATED"/>
    <property type="match status" value="1"/>
</dbReference>
<sequence>MDKKIGSFDVIGQLAALRRYAMSLVRNKDDAEDLVNDALVRAYERHGSFRQDGNLRRWLFAILHNTHIDRVRHKKSAEQRDAIAAELFDPVVESGQEQVVRLNQLRAAFMALPEEQRQALHLVAIEEFSYQEAADMLGIPVGTLMSRLSRARARLRAFENAHGTVPKLRIVGGSDDTTV</sequence>
<evidence type="ECO:0000259" key="6">
    <source>
        <dbReference type="Pfam" id="PF22029"/>
    </source>
</evidence>
<dbReference type="InterPro" id="IPR014284">
    <property type="entry name" value="RNA_pol_sigma-70_dom"/>
</dbReference>
<dbReference type="InterPro" id="IPR036388">
    <property type="entry name" value="WH-like_DNA-bd_sf"/>
</dbReference>
<evidence type="ECO:0000256" key="2">
    <source>
        <dbReference type="ARBA" id="ARBA00023015"/>
    </source>
</evidence>
<reference evidence="7 8" key="1">
    <citation type="submission" date="2016-09" db="EMBL/GenBank/DDBJ databases">
        <title>Rhizobium oryziradicis sp. nov., isolated from the root of rice.</title>
        <authorList>
            <person name="Zhao J."/>
            <person name="Zhang X."/>
        </authorList>
    </citation>
    <scope>NUCLEOTIDE SEQUENCE [LARGE SCALE GENOMIC DNA]</scope>
    <source>
        <strain evidence="7 8">N19</strain>
    </source>
</reference>
<dbReference type="Pfam" id="PF22029">
    <property type="entry name" value="PhyR_sigma2"/>
    <property type="match status" value="1"/>
</dbReference>
<dbReference type="SUPFAM" id="SSF88946">
    <property type="entry name" value="Sigma2 domain of RNA polymerase sigma factors"/>
    <property type="match status" value="1"/>
</dbReference>
<comment type="similarity">
    <text evidence="1">Belongs to the sigma-70 factor family. ECF subfamily.</text>
</comment>
<evidence type="ECO:0000256" key="1">
    <source>
        <dbReference type="ARBA" id="ARBA00010641"/>
    </source>
</evidence>
<dbReference type="AlphaFoldDB" id="A0A1Q8ZKB0"/>
<dbReference type="Pfam" id="PF08281">
    <property type="entry name" value="Sigma70_r4_2"/>
    <property type="match status" value="1"/>
</dbReference>
<keyword evidence="3" id="KW-0731">Sigma factor</keyword>
<dbReference type="GO" id="GO:0003677">
    <property type="term" value="F:DNA binding"/>
    <property type="evidence" value="ECO:0007669"/>
    <property type="project" value="InterPro"/>
</dbReference>
<dbReference type="GO" id="GO:0016987">
    <property type="term" value="F:sigma factor activity"/>
    <property type="evidence" value="ECO:0007669"/>
    <property type="project" value="UniProtKB-KW"/>
</dbReference>
<proteinExistence type="inferred from homology"/>
<dbReference type="Gene3D" id="1.10.10.10">
    <property type="entry name" value="Winged helix-like DNA-binding domain superfamily/Winged helix DNA-binding domain"/>
    <property type="match status" value="1"/>
</dbReference>
<name>A0A1Q8ZKB0_9HYPH</name>
<dbReference type="InterPro" id="IPR013325">
    <property type="entry name" value="RNA_pol_sigma_r2"/>
</dbReference>
<protein>
    <submittedName>
        <fullName evidence="7">RNA polymerase subunit sigma</fullName>
    </submittedName>
</protein>
<accession>A0A1Q8ZKB0</accession>
<keyword evidence="2" id="KW-0805">Transcription regulation</keyword>
<gene>
    <name evidence="7" type="ORF">BJF95_12865</name>
</gene>
<evidence type="ECO:0000256" key="4">
    <source>
        <dbReference type="ARBA" id="ARBA00023163"/>
    </source>
</evidence>
<feature type="domain" description="PhyR sigma2" evidence="6">
    <location>
        <begin position="13"/>
        <end position="64"/>
    </location>
</feature>
<keyword evidence="8" id="KW-1185">Reference proteome</keyword>
<feature type="domain" description="RNA polymerase sigma factor 70 region 4 type 2" evidence="5">
    <location>
        <begin position="103"/>
        <end position="155"/>
    </location>
</feature>
<keyword evidence="4" id="KW-0804">Transcription</keyword>
<dbReference type="PANTHER" id="PTHR43133">
    <property type="entry name" value="RNA POLYMERASE ECF-TYPE SIGMA FACTO"/>
    <property type="match status" value="1"/>
</dbReference>
<dbReference type="NCBIfam" id="TIGR02937">
    <property type="entry name" value="sigma70-ECF"/>
    <property type="match status" value="1"/>
</dbReference>
<dbReference type="OrthoDB" id="9797134at2"/>
<dbReference type="InterPro" id="IPR053866">
    <property type="entry name" value="PhyR_sigma2"/>
</dbReference>
<dbReference type="STRING" id="1867956.BJF95_12865"/>
<dbReference type="GO" id="GO:0006352">
    <property type="term" value="P:DNA-templated transcription initiation"/>
    <property type="evidence" value="ECO:0007669"/>
    <property type="project" value="InterPro"/>
</dbReference>
<dbReference type="SUPFAM" id="SSF88659">
    <property type="entry name" value="Sigma3 and sigma4 domains of RNA polymerase sigma factors"/>
    <property type="match status" value="1"/>
</dbReference>
<evidence type="ECO:0000256" key="3">
    <source>
        <dbReference type="ARBA" id="ARBA00023082"/>
    </source>
</evidence>
<evidence type="ECO:0000259" key="5">
    <source>
        <dbReference type="Pfam" id="PF08281"/>
    </source>
</evidence>
<dbReference type="InterPro" id="IPR013324">
    <property type="entry name" value="RNA_pol_sigma_r3/r4-like"/>
</dbReference>
<comment type="caution">
    <text evidence="7">The sequence shown here is derived from an EMBL/GenBank/DDBJ whole genome shotgun (WGS) entry which is preliminary data.</text>
</comment>
<dbReference type="InterPro" id="IPR039425">
    <property type="entry name" value="RNA_pol_sigma-70-like"/>
</dbReference>
<dbReference type="Gene3D" id="1.10.1740.10">
    <property type="match status" value="1"/>
</dbReference>
<dbReference type="NCBIfam" id="NF009164">
    <property type="entry name" value="PRK12511.1"/>
    <property type="match status" value="1"/>
</dbReference>